<gene>
    <name evidence="7" type="ORF">Ga0074115_10319</name>
    <name evidence="8" type="ORF">Ga0076813_14626</name>
</gene>
<evidence type="ECO:0000313" key="10">
    <source>
        <dbReference type="Proteomes" id="UP000051634"/>
    </source>
</evidence>
<evidence type="ECO:0000256" key="3">
    <source>
        <dbReference type="ARBA" id="ARBA00022692"/>
    </source>
</evidence>
<dbReference type="STRING" id="54398.Ga0074115_10319"/>
<keyword evidence="10" id="KW-1185">Reference proteome</keyword>
<dbReference type="Proteomes" id="UP000051276">
    <property type="component" value="Unassembled WGS sequence"/>
</dbReference>
<evidence type="ECO:0000313" key="7">
    <source>
        <dbReference type="EMBL" id="KRT54122.1"/>
    </source>
</evidence>
<dbReference type="Pfam" id="PF04241">
    <property type="entry name" value="DUF423"/>
    <property type="match status" value="1"/>
</dbReference>
<dbReference type="PANTHER" id="PTHR43461:SF1">
    <property type="entry name" value="TRANSMEMBRANE PROTEIN 256"/>
    <property type="match status" value="1"/>
</dbReference>
<keyword evidence="4 6" id="KW-1133">Transmembrane helix</keyword>
<name>A0A0T5Z7W8_9GAMM</name>
<feature type="transmembrane region" description="Helical" evidence="6">
    <location>
        <begin position="74"/>
        <end position="93"/>
    </location>
</feature>
<comment type="similarity">
    <text evidence="2">Belongs to the UPF0382 family.</text>
</comment>
<comment type="caution">
    <text evidence="8">The sequence shown here is derived from an EMBL/GenBank/DDBJ whole genome shotgun (WGS) entry which is preliminary data.</text>
</comment>
<dbReference type="OrthoDB" id="9802121at2"/>
<evidence type="ECO:0000256" key="4">
    <source>
        <dbReference type="ARBA" id="ARBA00022989"/>
    </source>
</evidence>
<evidence type="ECO:0000313" key="9">
    <source>
        <dbReference type="Proteomes" id="UP000051276"/>
    </source>
</evidence>
<organism evidence="8 9">
    <name type="scientific">endosymbiont of Ridgeia piscesae</name>
    <dbReference type="NCBI Taxonomy" id="54398"/>
    <lineage>
        <taxon>Bacteria</taxon>
        <taxon>Pseudomonadati</taxon>
        <taxon>Pseudomonadota</taxon>
        <taxon>Gammaproteobacteria</taxon>
        <taxon>sulfur-oxidizing symbionts</taxon>
    </lineage>
</organism>
<sequence>MNAGRTLFIGAISGLLTVVLGAFGAHGLEGAVPATHLEWWQKAVHYQGLHSLALLAGGLLALQLPNNRWIASSGWLFLTGMLLFCGSLYLLTLTGQRSLGMITPIGGSAFIAGWFCLAMATRCINR</sequence>
<dbReference type="RefSeq" id="WP_057955039.1">
    <property type="nucleotide sequence ID" value="NZ_KQ556867.1"/>
</dbReference>
<evidence type="ECO:0000256" key="6">
    <source>
        <dbReference type="SAM" id="Phobius"/>
    </source>
</evidence>
<dbReference type="EMBL" id="LMXI01000232">
    <property type="protein sequence ID" value="KRT59002.1"/>
    <property type="molecule type" value="Genomic_DNA"/>
</dbReference>
<comment type="subcellular location">
    <subcellularLocation>
        <location evidence="1">Membrane</location>
        <topology evidence="1">Multi-pass membrane protein</topology>
    </subcellularLocation>
</comment>
<keyword evidence="3 6" id="KW-0812">Transmembrane</keyword>
<dbReference type="AlphaFoldDB" id="A0A0T5Z7W8"/>
<feature type="transmembrane region" description="Helical" evidence="6">
    <location>
        <begin position="43"/>
        <end position="62"/>
    </location>
</feature>
<dbReference type="PANTHER" id="PTHR43461">
    <property type="entry name" value="TRANSMEMBRANE PROTEIN 256"/>
    <property type="match status" value="1"/>
</dbReference>
<dbReference type="InterPro" id="IPR006696">
    <property type="entry name" value="DUF423"/>
</dbReference>
<proteinExistence type="inferred from homology"/>
<dbReference type="EMBL" id="LDXT01000093">
    <property type="protein sequence ID" value="KRT54122.1"/>
    <property type="molecule type" value="Genomic_DNA"/>
</dbReference>
<evidence type="ECO:0000256" key="5">
    <source>
        <dbReference type="ARBA" id="ARBA00023136"/>
    </source>
</evidence>
<keyword evidence="5 6" id="KW-0472">Membrane</keyword>
<evidence type="ECO:0000313" key="8">
    <source>
        <dbReference type="EMBL" id="KRT59002.1"/>
    </source>
</evidence>
<dbReference type="PATRIC" id="fig|54398.3.peg.622"/>
<feature type="transmembrane region" description="Helical" evidence="6">
    <location>
        <begin position="99"/>
        <end position="120"/>
    </location>
</feature>
<reference evidence="9 10" key="1">
    <citation type="submission" date="2015-11" db="EMBL/GenBank/DDBJ databases">
        <title>The genome of Candidatus Endoriftia persephone in Ridgeia piscesae and population structure of the North Eastern Pacific vestimentiferan symbionts.</title>
        <authorList>
            <person name="Perez M."/>
            <person name="Juniper K.S."/>
        </authorList>
    </citation>
    <scope>NUCLEOTIDE SEQUENCE [LARGE SCALE GENOMIC DNA]</scope>
    <source>
        <strain evidence="8">Ind10</strain>
        <strain evidence="7">Ind11</strain>
    </source>
</reference>
<evidence type="ECO:0000256" key="1">
    <source>
        <dbReference type="ARBA" id="ARBA00004141"/>
    </source>
</evidence>
<dbReference type="Proteomes" id="UP000051634">
    <property type="component" value="Unassembled WGS sequence"/>
</dbReference>
<evidence type="ECO:0000256" key="2">
    <source>
        <dbReference type="ARBA" id="ARBA00009694"/>
    </source>
</evidence>
<accession>A0A0T5Z7W8</accession>
<protein>
    <submittedName>
        <fullName evidence="8">Uncharacterized membrane protein YgdD, TMEM256/DUF423 family</fullName>
    </submittedName>
</protein>
<dbReference type="GO" id="GO:0005886">
    <property type="term" value="C:plasma membrane"/>
    <property type="evidence" value="ECO:0007669"/>
    <property type="project" value="TreeGrafter"/>
</dbReference>